<feature type="domain" description="Ubiquitin-like" evidence="2">
    <location>
        <begin position="55"/>
        <end position="130"/>
    </location>
</feature>
<dbReference type="InterPro" id="IPR000626">
    <property type="entry name" value="Ubiquitin-like_dom"/>
</dbReference>
<dbReference type="GO" id="GO:0003729">
    <property type="term" value="F:mRNA binding"/>
    <property type="evidence" value="ECO:0007669"/>
    <property type="project" value="UniProtKB-ARBA"/>
</dbReference>
<protein>
    <recommendedName>
        <fullName evidence="2">Ubiquitin-like domain-containing protein</fullName>
    </recommendedName>
</protein>
<evidence type="ECO:0000313" key="3">
    <source>
        <dbReference type="EMBL" id="EOA37875.1"/>
    </source>
</evidence>
<dbReference type="Proteomes" id="UP000029121">
    <property type="component" value="Unassembled WGS sequence"/>
</dbReference>
<dbReference type="CDD" id="cd17039">
    <property type="entry name" value="Ubl_ubiquitin_like"/>
    <property type="match status" value="1"/>
</dbReference>
<dbReference type="SMART" id="SM00213">
    <property type="entry name" value="UBQ"/>
    <property type="match status" value="1"/>
</dbReference>
<keyword evidence="4" id="KW-1185">Reference proteome</keyword>
<dbReference type="STRING" id="81985.R0IHI7"/>
<proteinExistence type="predicted"/>
<evidence type="ECO:0000256" key="1">
    <source>
        <dbReference type="ARBA" id="ARBA00022499"/>
    </source>
</evidence>
<organism evidence="3 4">
    <name type="scientific">Capsella rubella</name>
    <dbReference type="NCBI Taxonomy" id="81985"/>
    <lineage>
        <taxon>Eukaryota</taxon>
        <taxon>Viridiplantae</taxon>
        <taxon>Streptophyta</taxon>
        <taxon>Embryophyta</taxon>
        <taxon>Tracheophyta</taxon>
        <taxon>Spermatophyta</taxon>
        <taxon>Magnoliopsida</taxon>
        <taxon>eudicotyledons</taxon>
        <taxon>Gunneridae</taxon>
        <taxon>Pentapetalae</taxon>
        <taxon>rosids</taxon>
        <taxon>malvids</taxon>
        <taxon>Brassicales</taxon>
        <taxon>Brassicaceae</taxon>
        <taxon>Camelineae</taxon>
        <taxon>Capsella</taxon>
    </lineage>
</organism>
<evidence type="ECO:0000259" key="2">
    <source>
        <dbReference type="PROSITE" id="PS50053"/>
    </source>
</evidence>
<dbReference type="EMBL" id="KB870805">
    <property type="protein sequence ID" value="EOA37875.1"/>
    <property type="molecule type" value="Genomic_DNA"/>
</dbReference>
<dbReference type="InterPro" id="IPR029071">
    <property type="entry name" value="Ubiquitin-like_domsf"/>
</dbReference>
<reference evidence="4" key="1">
    <citation type="journal article" date="2013" name="Nat. Genet.">
        <title>The Capsella rubella genome and the genomic consequences of rapid mating system evolution.</title>
        <authorList>
            <person name="Slotte T."/>
            <person name="Hazzouri K.M."/>
            <person name="Agren J.A."/>
            <person name="Koenig D."/>
            <person name="Maumus F."/>
            <person name="Guo Y.L."/>
            <person name="Steige K."/>
            <person name="Platts A.E."/>
            <person name="Escobar J.S."/>
            <person name="Newman L.K."/>
            <person name="Wang W."/>
            <person name="Mandakova T."/>
            <person name="Vello E."/>
            <person name="Smith L.M."/>
            <person name="Henz S.R."/>
            <person name="Steffen J."/>
            <person name="Takuno S."/>
            <person name="Brandvain Y."/>
            <person name="Coop G."/>
            <person name="Andolfatto P."/>
            <person name="Hu T.T."/>
            <person name="Blanchette M."/>
            <person name="Clark R.M."/>
            <person name="Quesneville H."/>
            <person name="Nordborg M."/>
            <person name="Gaut B.S."/>
            <person name="Lysak M.A."/>
            <person name="Jenkins J."/>
            <person name="Grimwood J."/>
            <person name="Chapman J."/>
            <person name="Prochnik S."/>
            <person name="Shu S."/>
            <person name="Rokhsar D."/>
            <person name="Schmutz J."/>
            <person name="Weigel D."/>
            <person name="Wright S.I."/>
        </authorList>
    </citation>
    <scope>NUCLEOTIDE SEQUENCE [LARGE SCALE GENOMIC DNA]</scope>
    <source>
        <strain evidence="4">cv. Monte Gargano</strain>
    </source>
</reference>
<dbReference type="Pfam" id="PF00240">
    <property type="entry name" value="ubiquitin"/>
    <property type="match status" value="1"/>
</dbReference>
<dbReference type="InterPro" id="IPR050158">
    <property type="entry name" value="Ubiquitin_ubiquitin-like"/>
</dbReference>
<dbReference type="PRINTS" id="PR00348">
    <property type="entry name" value="UBIQUITIN"/>
</dbReference>
<dbReference type="AlphaFoldDB" id="R0IHI7"/>
<dbReference type="eggNOG" id="KOG0001">
    <property type="taxonomic scope" value="Eukaryota"/>
</dbReference>
<dbReference type="PANTHER" id="PTHR10666">
    <property type="entry name" value="UBIQUITIN"/>
    <property type="match status" value="1"/>
</dbReference>
<dbReference type="InterPro" id="IPR019956">
    <property type="entry name" value="Ubiquitin_dom"/>
</dbReference>
<dbReference type="SUPFAM" id="SSF54236">
    <property type="entry name" value="Ubiquitin-like"/>
    <property type="match status" value="1"/>
</dbReference>
<dbReference type="Gene3D" id="3.10.20.90">
    <property type="entry name" value="Phosphatidylinositol 3-kinase Catalytic Subunit, Chain A, domain 1"/>
    <property type="match status" value="2"/>
</dbReference>
<name>R0IHI7_9BRAS</name>
<accession>R0IHI7</accession>
<sequence length="130" mass="13889">VGAMEILVKTVKGKTINLEVDDSSETIDIKIYGEPISQVVMHLAPGSAPVQCAAIKIFVSTLKGKTFNLEVKGSETIKQVKNMIHDQGGPPVGKQTLLLQGVRLADSRTIAHYNIKTGANLVVMSELCGC</sequence>
<gene>
    <name evidence="3" type="ORF">CARUB_v10011471mg</name>
</gene>
<dbReference type="OrthoDB" id="428577at2759"/>
<dbReference type="PROSITE" id="PS50053">
    <property type="entry name" value="UBIQUITIN_2"/>
    <property type="match status" value="1"/>
</dbReference>
<evidence type="ECO:0000313" key="4">
    <source>
        <dbReference type="Proteomes" id="UP000029121"/>
    </source>
</evidence>
<dbReference type="KEGG" id="crb:17900163"/>
<feature type="non-terminal residue" evidence="3">
    <location>
        <position position="1"/>
    </location>
</feature>
<keyword evidence="1" id="KW-1017">Isopeptide bond</keyword>